<name>A0A0F9GYS7_9ZZZZ</name>
<reference evidence="1" key="1">
    <citation type="journal article" date="2015" name="Nature">
        <title>Complex archaea that bridge the gap between prokaryotes and eukaryotes.</title>
        <authorList>
            <person name="Spang A."/>
            <person name="Saw J.H."/>
            <person name="Jorgensen S.L."/>
            <person name="Zaremba-Niedzwiedzka K."/>
            <person name="Martijn J."/>
            <person name="Lind A.E."/>
            <person name="van Eijk R."/>
            <person name="Schleper C."/>
            <person name="Guy L."/>
            <person name="Ettema T.J."/>
        </authorList>
    </citation>
    <scope>NUCLEOTIDE SEQUENCE</scope>
</reference>
<sequence length="156" mass="17721">MERISLQELEVLLTDSLTKFGMKTTKAHILARETVVKARKATEPKQRVSPAVLIEDAYRVSKYIRIQIKTGVKKDVKAILEDFLTGKKGYPPALTFEINKEFGGLDSLFTSYLATLKPKPKAEKKPRNIQQDILDHFGQLPKERQKEIVEALQAQV</sequence>
<gene>
    <name evidence="1" type="ORF">LCGC14_1769090</name>
</gene>
<organism evidence="1">
    <name type="scientific">marine sediment metagenome</name>
    <dbReference type="NCBI Taxonomy" id="412755"/>
    <lineage>
        <taxon>unclassified sequences</taxon>
        <taxon>metagenomes</taxon>
        <taxon>ecological metagenomes</taxon>
    </lineage>
</organism>
<dbReference type="AlphaFoldDB" id="A0A0F9GYS7"/>
<proteinExistence type="predicted"/>
<accession>A0A0F9GYS7</accession>
<protein>
    <submittedName>
        <fullName evidence="1">Uncharacterized protein</fullName>
    </submittedName>
</protein>
<comment type="caution">
    <text evidence="1">The sequence shown here is derived from an EMBL/GenBank/DDBJ whole genome shotgun (WGS) entry which is preliminary data.</text>
</comment>
<dbReference type="EMBL" id="LAZR01016562">
    <property type="protein sequence ID" value="KKM03974.1"/>
    <property type="molecule type" value="Genomic_DNA"/>
</dbReference>
<evidence type="ECO:0000313" key="1">
    <source>
        <dbReference type="EMBL" id="KKM03974.1"/>
    </source>
</evidence>